<dbReference type="PANTHER" id="PTHR10558">
    <property type="entry name" value="SOMATOSTATIN"/>
    <property type="match status" value="1"/>
</dbReference>
<comment type="caution">
    <text evidence="12">The sequence shown here is derived from an EMBL/GenBank/DDBJ whole genome shotgun (WGS) entry which is preliminary data.</text>
</comment>
<evidence type="ECO:0000256" key="5">
    <source>
        <dbReference type="ARBA" id="ARBA00022685"/>
    </source>
</evidence>
<dbReference type="GO" id="GO:0005615">
    <property type="term" value="C:extracellular space"/>
    <property type="evidence" value="ECO:0007669"/>
    <property type="project" value="TreeGrafter"/>
</dbReference>
<comment type="subcellular location">
    <subcellularLocation>
        <location evidence="2">Secreted</location>
    </subcellularLocation>
</comment>
<comment type="similarity">
    <text evidence="3">Belongs to the somatostatin family.</text>
</comment>
<dbReference type="PIRSF" id="PIRSF001814">
    <property type="entry name" value="Somatostatin"/>
    <property type="match status" value="1"/>
</dbReference>
<proteinExistence type="inferred from homology"/>
<keyword evidence="7 10" id="KW-0732">Signal</keyword>
<dbReference type="Pfam" id="PF03002">
    <property type="entry name" value="Somatostatin"/>
    <property type="match status" value="1"/>
</dbReference>
<evidence type="ECO:0000256" key="10">
    <source>
        <dbReference type="SAM" id="SignalP"/>
    </source>
</evidence>
<evidence type="ECO:0000313" key="12">
    <source>
        <dbReference type="EMBL" id="KAJ8371076.1"/>
    </source>
</evidence>
<evidence type="ECO:0000256" key="8">
    <source>
        <dbReference type="ARBA" id="ARBA00023157"/>
    </source>
</evidence>
<dbReference type="Proteomes" id="UP001152622">
    <property type="component" value="Chromosome 3"/>
</dbReference>
<dbReference type="AlphaFoldDB" id="A0A9Q1G1K3"/>
<dbReference type="EMBL" id="JAINUF010000003">
    <property type="protein sequence ID" value="KAJ8371076.1"/>
    <property type="molecule type" value="Genomic_DNA"/>
</dbReference>
<evidence type="ECO:0000256" key="7">
    <source>
        <dbReference type="ARBA" id="ARBA00022729"/>
    </source>
</evidence>
<protein>
    <recommendedName>
        <fullName evidence="11">Somatostatin/Cortistatin C-terminal domain-containing protein</fullName>
    </recommendedName>
</protein>
<evidence type="ECO:0000313" key="13">
    <source>
        <dbReference type="Proteomes" id="UP001152622"/>
    </source>
</evidence>
<evidence type="ECO:0000256" key="3">
    <source>
        <dbReference type="ARBA" id="ARBA00008327"/>
    </source>
</evidence>
<evidence type="ECO:0000256" key="9">
    <source>
        <dbReference type="PIRSR" id="PIRSR001814-1"/>
    </source>
</evidence>
<keyword evidence="6" id="KW-0372">Hormone</keyword>
<dbReference type="GO" id="GO:0001664">
    <property type="term" value="F:G protein-coupled receptor binding"/>
    <property type="evidence" value="ECO:0007669"/>
    <property type="project" value="TreeGrafter"/>
</dbReference>
<comment type="function">
    <text evidence="1">Somatostatin inhibits the release of somatotropin.</text>
</comment>
<dbReference type="GO" id="GO:0007193">
    <property type="term" value="P:adenylate cyclase-inhibiting G protein-coupled receptor signaling pathway"/>
    <property type="evidence" value="ECO:0007669"/>
    <property type="project" value="TreeGrafter"/>
</dbReference>
<reference evidence="12" key="1">
    <citation type="journal article" date="2023" name="Science">
        <title>Genome structures resolve the early diversification of teleost fishes.</title>
        <authorList>
            <person name="Parey E."/>
            <person name="Louis A."/>
            <person name="Montfort J."/>
            <person name="Bouchez O."/>
            <person name="Roques C."/>
            <person name="Iampietro C."/>
            <person name="Lluch J."/>
            <person name="Castinel A."/>
            <person name="Donnadieu C."/>
            <person name="Desvignes T."/>
            <person name="Floi Bucao C."/>
            <person name="Jouanno E."/>
            <person name="Wen M."/>
            <person name="Mejri S."/>
            <person name="Dirks R."/>
            <person name="Jansen H."/>
            <person name="Henkel C."/>
            <person name="Chen W.J."/>
            <person name="Zahm M."/>
            <person name="Cabau C."/>
            <person name="Klopp C."/>
            <person name="Thompson A.W."/>
            <person name="Robinson-Rechavi M."/>
            <person name="Braasch I."/>
            <person name="Lecointre G."/>
            <person name="Bobe J."/>
            <person name="Postlethwait J.H."/>
            <person name="Berthelot C."/>
            <person name="Roest Crollius H."/>
            <person name="Guiguen Y."/>
        </authorList>
    </citation>
    <scope>NUCLEOTIDE SEQUENCE</scope>
    <source>
        <strain evidence="12">WJC10195</strain>
    </source>
</reference>
<evidence type="ECO:0000256" key="6">
    <source>
        <dbReference type="ARBA" id="ARBA00022702"/>
    </source>
</evidence>
<dbReference type="OrthoDB" id="9438385at2759"/>
<feature type="signal peptide" evidence="10">
    <location>
        <begin position="1"/>
        <end position="22"/>
    </location>
</feature>
<gene>
    <name evidence="12" type="ORF">SKAU_G00111040</name>
</gene>
<dbReference type="GO" id="GO:0030334">
    <property type="term" value="P:regulation of cell migration"/>
    <property type="evidence" value="ECO:0007669"/>
    <property type="project" value="TreeGrafter"/>
</dbReference>
<evidence type="ECO:0000256" key="2">
    <source>
        <dbReference type="ARBA" id="ARBA00004613"/>
    </source>
</evidence>
<keyword evidence="8 9" id="KW-1015">Disulfide bond</keyword>
<dbReference type="InterPro" id="IPR004250">
    <property type="entry name" value="Somatostatin"/>
</dbReference>
<sequence length="103" mass="11567">MNLLVSFASLVLVIWSGQHTGALPKEAKLARLDNGVLAKEHRDVLLKMLSGLSDLSTLEEEEQGLDSEPPQQAELGKWPLVGQPVRRDRYPCKNFFWKTFSSC</sequence>
<keyword evidence="5" id="KW-0165">Cleavage on pair of basic residues</keyword>
<feature type="disulfide bond" evidence="9">
    <location>
        <begin position="92"/>
        <end position="103"/>
    </location>
</feature>
<name>A0A9Q1G1K3_SYNKA</name>
<organism evidence="12 13">
    <name type="scientific">Synaphobranchus kaupii</name>
    <name type="common">Kaup's arrowtooth eel</name>
    <dbReference type="NCBI Taxonomy" id="118154"/>
    <lineage>
        <taxon>Eukaryota</taxon>
        <taxon>Metazoa</taxon>
        <taxon>Chordata</taxon>
        <taxon>Craniata</taxon>
        <taxon>Vertebrata</taxon>
        <taxon>Euteleostomi</taxon>
        <taxon>Actinopterygii</taxon>
        <taxon>Neopterygii</taxon>
        <taxon>Teleostei</taxon>
        <taxon>Anguilliformes</taxon>
        <taxon>Synaphobranchidae</taxon>
        <taxon>Synaphobranchus</taxon>
    </lineage>
</organism>
<dbReference type="PANTHER" id="PTHR10558:SF1">
    <property type="entry name" value="CORTISTATIN"/>
    <property type="match status" value="1"/>
</dbReference>
<dbReference type="GO" id="GO:0005184">
    <property type="term" value="F:neuropeptide hormone activity"/>
    <property type="evidence" value="ECO:0007669"/>
    <property type="project" value="TreeGrafter"/>
</dbReference>
<evidence type="ECO:0000259" key="11">
    <source>
        <dbReference type="Pfam" id="PF03002"/>
    </source>
</evidence>
<dbReference type="InterPro" id="IPR018142">
    <property type="entry name" value="Somatostatin/Cortistatin_C"/>
</dbReference>
<evidence type="ECO:0000256" key="4">
    <source>
        <dbReference type="ARBA" id="ARBA00022525"/>
    </source>
</evidence>
<feature type="chain" id="PRO_5040133132" description="Somatostatin/Cortistatin C-terminal domain-containing protein" evidence="10">
    <location>
        <begin position="23"/>
        <end position="103"/>
    </location>
</feature>
<keyword evidence="4" id="KW-0964">Secreted</keyword>
<keyword evidence="13" id="KW-1185">Reference proteome</keyword>
<accession>A0A9Q1G1K3</accession>
<evidence type="ECO:0000256" key="1">
    <source>
        <dbReference type="ARBA" id="ARBA00003524"/>
    </source>
</evidence>
<feature type="domain" description="Somatostatin/Cortistatin C-terminal" evidence="11">
    <location>
        <begin position="91"/>
        <end position="103"/>
    </location>
</feature>